<dbReference type="RefSeq" id="WP_162840914.1">
    <property type="nucleotide sequence ID" value="NZ_FOCG01000002.1"/>
</dbReference>
<dbReference type="CDD" id="cd00143">
    <property type="entry name" value="PP2Cc"/>
    <property type="match status" value="1"/>
</dbReference>
<dbReference type="Pfam" id="PF13672">
    <property type="entry name" value="PP2C_2"/>
    <property type="match status" value="1"/>
</dbReference>
<dbReference type="SMART" id="SM00331">
    <property type="entry name" value="PP2C_SIG"/>
    <property type="match status" value="1"/>
</dbReference>
<evidence type="ECO:0000259" key="1">
    <source>
        <dbReference type="PROSITE" id="PS51746"/>
    </source>
</evidence>
<protein>
    <submittedName>
        <fullName evidence="2">Protein phosphatase</fullName>
    </submittedName>
</protein>
<organism evidence="2 3">
    <name type="scientific">Hydrogenoanaerobacterium saccharovorans</name>
    <dbReference type="NCBI Taxonomy" id="474960"/>
    <lineage>
        <taxon>Bacteria</taxon>
        <taxon>Bacillati</taxon>
        <taxon>Bacillota</taxon>
        <taxon>Clostridia</taxon>
        <taxon>Eubacteriales</taxon>
        <taxon>Oscillospiraceae</taxon>
        <taxon>Hydrogenoanaerobacterium</taxon>
    </lineage>
</organism>
<dbReference type="SMART" id="SM00332">
    <property type="entry name" value="PP2Cc"/>
    <property type="match status" value="1"/>
</dbReference>
<dbReference type="STRING" id="474960.SAMN05216180_2515"/>
<dbReference type="PANTHER" id="PTHR13832:SF827">
    <property type="entry name" value="PROTEIN PHOSPHATASE 1L"/>
    <property type="match status" value="1"/>
</dbReference>
<evidence type="ECO:0000313" key="3">
    <source>
        <dbReference type="Proteomes" id="UP000199158"/>
    </source>
</evidence>
<dbReference type="Proteomes" id="UP000199158">
    <property type="component" value="Unassembled WGS sequence"/>
</dbReference>
<feature type="domain" description="PPM-type phosphatase" evidence="1">
    <location>
        <begin position="3"/>
        <end position="243"/>
    </location>
</feature>
<dbReference type="NCBIfam" id="NF033484">
    <property type="entry name" value="Stp1_PP2C_phos"/>
    <property type="match status" value="1"/>
</dbReference>
<evidence type="ECO:0000313" key="2">
    <source>
        <dbReference type="EMBL" id="SEN02273.1"/>
    </source>
</evidence>
<dbReference type="InterPro" id="IPR001932">
    <property type="entry name" value="PPM-type_phosphatase-like_dom"/>
</dbReference>
<dbReference type="AlphaFoldDB" id="A0A1H8D4R9"/>
<dbReference type="SUPFAM" id="SSF81606">
    <property type="entry name" value="PP2C-like"/>
    <property type="match status" value="1"/>
</dbReference>
<name>A0A1H8D4R9_9FIRM</name>
<dbReference type="PANTHER" id="PTHR13832">
    <property type="entry name" value="PROTEIN PHOSPHATASE 2C"/>
    <property type="match status" value="1"/>
</dbReference>
<dbReference type="EMBL" id="FOCG01000002">
    <property type="protein sequence ID" value="SEN02273.1"/>
    <property type="molecule type" value="Genomic_DNA"/>
</dbReference>
<dbReference type="InterPro" id="IPR015655">
    <property type="entry name" value="PP2C"/>
</dbReference>
<dbReference type="Gene3D" id="3.60.40.10">
    <property type="entry name" value="PPM-type phosphatase domain"/>
    <property type="match status" value="1"/>
</dbReference>
<proteinExistence type="predicted"/>
<dbReference type="GO" id="GO:0004722">
    <property type="term" value="F:protein serine/threonine phosphatase activity"/>
    <property type="evidence" value="ECO:0007669"/>
    <property type="project" value="InterPro"/>
</dbReference>
<accession>A0A1H8D4R9</accession>
<keyword evidence="3" id="KW-1185">Reference proteome</keyword>
<dbReference type="InterPro" id="IPR036457">
    <property type="entry name" value="PPM-type-like_dom_sf"/>
</dbReference>
<reference evidence="2 3" key="1">
    <citation type="submission" date="2016-10" db="EMBL/GenBank/DDBJ databases">
        <authorList>
            <person name="de Groot N.N."/>
        </authorList>
    </citation>
    <scope>NUCLEOTIDE SEQUENCE [LARGE SCALE GENOMIC DNA]</scope>
    <source>
        <strain evidence="2 3">CGMCC 1.5070</strain>
    </source>
</reference>
<gene>
    <name evidence="2" type="ORF">SAMN05216180_2515</name>
</gene>
<dbReference type="PROSITE" id="PS51746">
    <property type="entry name" value="PPM_2"/>
    <property type="match status" value="1"/>
</dbReference>
<sequence>MLKAYGKTDRGKVRVNNQDSFAIKSLSDTALLIVVCDGMGGEKGGNIASRNAVNIITQHISSNYREDYDQNSIRNMMLSAVSVANALVFEMAKKDETLAGMGTTLVACVVRNNLAHIVHAGDSRAYLVKGSEIYRMTRDHSVVQMLIENGELTEAEAAVHPKKHYITRALGVDSTLDAEYNEIVFTEGQILLICTDGLTNHVEEGTLLQTLLQTAADEVPQRLIDLANAHGGADNITAVVLCNR</sequence>